<feature type="coiled-coil region" evidence="1">
    <location>
        <begin position="267"/>
        <end position="393"/>
    </location>
</feature>
<evidence type="ECO:0000259" key="2">
    <source>
        <dbReference type="Pfam" id="PF13514"/>
    </source>
</evidence>
<dbReference type="PANTHER" id="PTHR41259">
    <property type="entry name" value="DOUBLE-STRAND BREAK REPAIR RAD50 ATPASE, PUTATIVE-RELATED"/>
    <property type="match status" value="1"/>
</dbReference>
<dbReference type="EMBL" id="JBHUIR010000020">
    <property type="protein sequence ID" value="MFD2259276.1"/>
    <property type="molecule type" value="Genomic_DNA"/>
</dbReference>
<keyword evidence="4" id="KW-1185">Reference proteome</keyword>
<evidence type="ECO:0000313" key="3">
    <source>
        <dbReference type="EMBL" id="MFD2259276.1"/>
    </source>
</evidence>
<comment type="caution">
    <text evidence="3">The sequence shown here is derived from an EMBL/GenBank/DDBJ whole genome shotgun (WGS) entry which is preliminary data.</text>
</comment>
<dbReference type="Gene3D" id="3.40.50.300">
    <property type="entry name" value="P-loop containing nucleotide triphosphate hydrolases"/>
    <property type="match status" value="2"/>
</dbReference>
<sequence length="875" mass="97030">MKISAIRLHNVRKFAGKGVALENIREGVNVFCAANEHGKSTSFEALRALFFQPHTSASKDIKSLQPYSGGSPLVQADIDTGKGRYRLTKRFLSGRTARVIDLDRGRLVAQADEAENFIADLVKSGNAAPAGLLWVRQGVTGLEPRDKKSEDDEKRIRETLLTSVQGEVEAITGGRRMAAIIAECSKELDELISEAQKRPRGPYDEALKERDRLAALEADLRAKVIQLRQELDQRVQVQKRLTVLDDPEEEAARRSAVEKATTAFQAARAHEQTLKAAESDAKLTQAQLEAAEGAFTAFREAKKRAGELAAALAAVEKERQAAQDRRNQAAEAMNQALAEAQATEAEEREARELLERLDAALKAREAARELAALKERLQQAEAIRAQHEALAAELDTITLPEGLVDELRTLEVELAGLRAAKEASLPTVRMQYRDGAIISVAVGGKRLEHGEERSFEDTLEVDIEGAGTLVLRSNRSADADTKLNRKEEERRKLLQSANVADLAEAQAREARSQSIRSDLRQLELQLKHLAPEGLAKLRAEIAQREALGASVPEVEGDPDAARARATEAAKKLAEAYARYRQLQPQQDGASQTVVEIERRRTAILTELAQVESLLGPVEQREERERALEASFVERREAFERASANVERLRLSAPDFASAEAALKRAQSALEAANGERTTLREKLAALNSRISSLADEAVEEAWRETQEALALANARAERFEREIKVLVRLRNALMQSRSTARDLYLQPVIRELKPLLGLLLQDFSIEFDENTLLPQALRRNGQEEQVEALSGGMKEQLSILTRLAFARMLAANGRPVPVILDDALVYSDDDRIEKMFDALHRHAPEQQIIVFSCRQRAFSQLGGNVLTMTDWQPEV</sequence>
<dbReference type="InterPro" id="IPR027417">
    <property type="entry name" value="P-loop_NTPase"/>
</dbReference>
<gene>
    <name evidence="3" type="ORF">ACFSMZ_05805</name>
</gene>
<dbReference type="Proteomes" id="UP001597373">
    <property type="component" value="Unassembled WGS sequence"/>
</dbReference>
<evidence type="ECO:0000313" key="4">
    <source>
        <dbReference type="Proteomes" id="UP001597373"/>
    </source>
</evidence>
<protein>
    <submittedName>
        <fullName evidence="3">AAA family ATPase</fullName>
    </submittedName>
</protein>
<dbReference type="PANTHER" id="PTHR41259:SF1">
    <property type="entry name" value="DOUBLE-STRAND BREAK REPAIR RAD50 ATPASE, PUTATIVE-RELATED"/>
    <property type="match status" value="1"/>
</dbReference>
<keyword evidence="1" id="KW-0175">Coiled coil</keyword>
<dbReference type="Pfam" id="PF13514">
    <property type="entry name" value="AAA_27"/>
    <property type="match status" value="1"/>
</dbReference>
<evidence type="ECO:0000256" key="1">
    <source>
        <dbReference type="SAM" id="Coils"/>
    </source>
</evidence>
<feature type="domain" description="YhaN AAA" evidence="2">
    <location>
        <begin position="1"/>
        <end position="58"/>
    </location>
</feature>
<feature type="coiled-coil region" evidence="1">
    <location>
        <begin position="655"/>
        <end position="729"/>
    </location>
</feature>
<dbReference type="SUPFAM" id="SSF52540">
    <property type="entry name" value="P-loop containing nucleoside triphosphate hydrolases"/>
    <property type="match status" value="2"/>
</dbReference>
<dbReference type="RefSeq" id="WP_345098706.1">
    <property type="nucleotide sequence ID" value="NZ_BAABGS010000018.1"/>
</dbReference>
<reference evidence="4" key="1">
    <citation type="journal article" date="2019" name="Int. J. Syst. Evol. Microbiol.">
        <title>The Global Catalogue of Microorganisms (GCM) 10K type strain sequencing project: providing services to taxonomists for standard genome sequencing and annotation.</title>
        <authorList>
            <consortium name="The Broad Institute Genomics Platform"/>
            <consortium name="The Broad Institute Genome Sequencing Center for Infectious Disease"/>
            <person name="Wu L."/>
            <person name="Ma J."/>
        </authorList>
    </citation>
    <scope>NUCLEOTIDE SEQUENCE [LARGE SCALE GENOMIC DNA]</scope>
    <source>
        <strain evidence="4">KCTC 23707</strain>
    </source>
</reference>
<accession>A0ABW5DGZ1</accession>
<proteinExistence type="predicted"/>
<dbReference type="InterPro" id="IPR038734">
    <property type="entry name" value="YhaN_AAA"/>
</dbReference>
<organism evidence="3 4">
    <name type="scientific">Chelativorans composti</name>
    <dbReference type="NCBI Taxonomy" id="768533"/>
    <lineage>
        <taxon>Bacteria</taxon>
        <taxon>Pseudomonadati</taxon>
        <taxon>Pseudomonadota</taxon>
        <taxon>Alphaproteobacteria</taxon>
        <taxon>Hyphomicrobiales</taxon>
        <taxon>Phyllobacteriaceae</taxon>
        <taxon>Chelativorans</taxon>
    </lineage>
</organism>
<dbReference type="CDD" id="cd00267">
    <property type="entry name" value="ABC_ATPase"/>
    <property type="match status" value="1"/>
</dbReference>
<name>A0ABW5DGZ1_9HYPH</name>